<feature type="transmembrane region" description="Helical" evidence="1">
    <location>
        <begin position="134"/>
        <end position="153"/>
    </location>
</feature>
<accession>A0ABS7QJQ6</accession>
<dbReference type="Gene3D" id="1.10.3730.20">
    <property type="match status" value="1"/>
</dbReference>
<feature type="chain" id="PRO_5045797047" evidence="2">
    <location>
        <begin position="19"/>
        <end position="291"/>
    </location>
</feature>
<keyword evidence="1" id="KW-0812">Transmembrane</keyword>
<feature type="transmembrane region" description="Helical" evidence="1">
    <location>
        <begin position="199"/>
        <end position="218"/>
    </location>
</feature>
<evidence type="ECO:0000313" key="3">
    <source>
        <dbReference type="EMBL" id="MBY8883407.1"/>
    </source>
</evidence>
<feature type="transmembrane region" description="Helical" evidence="1">
    <location>
        <begin position="230"/>
        <end position="248"/>
    </location>
</feature>
<organism evidence="3 4">
    <name type="scientific">Streptantibioticus parmotrematis</name>
    <dbReference type="NCBI Taxonomy" id="2873249"/>
    <lineage>
        <taxon>Bacteria</taxon>
        <taxon>Bacillati</taxon>
        <taxon>Actinomycetota</taxon>
        <taxon>Actinomycetes</taxon>
        <taxon>Kitasatosporales</taxon>
        <taxon>Streptomycetaceae</taxon>
        <taxon>Streptantibioticus</taxon>
    </lineage>
</organism>
<sequence>MAVAVVCALLAAVSNALATVLQRRAASTVPLSKGFSGSLITSLARRPVWLGGMAAVMAAACFQALALYNGALSVVQPIFVLELPTALLIAGLIFHRSLPRQGWAGVACIVVGVGTALGAASPTAGSSQTGMVRWIPVLVLCGAVTVLLIGAALRRPAGKARAAAFALGAAIGYALTAALMKSAAYTWDTRGPVGFFTAWQTYGFALAGVAALFLLENALQSGPIAASQPVLTMGDAVLSISLGVVLYGERIRTGWWLVPELAGAAVTLAGALLLTTTPMAKSLLAPLPDQT</sequence>
<name>A0ABS7QJQ6_9ACTN</name>
<feature type="transmembrane region" description="Helical" evidence="1">
    <location>
        <begin position="49"/>
        <end position="68"/>
    </location>
</feature>
<keyword evidence="1" id="KW-0472">Membrane</keyword>
<feature type="transmembrane region" description="Helical" evidence="1">
    <location>
        <begin position="74"/>
        <end position="95"/>
    </location>
</feature>
<protein>
    <submittedName>
        <fullName evidence="3">DMT family transporter</fullName>
    </submittedName>
</protein>
<dbReference type="SUPFAM" id="SSF103481">
    <property type="entry name" value="Multidrug resistance efflux transporter EmrE"/>
    <property type="match status" value="1"/>
</dbReference>
<feature type="signal peptide" evidence="2">
    <location>
        <begin position="1"/>
        <end position="18"/>
    </location>
</feature>
<dbReference type="EMBL" id="JAINVZ010000001">
    <property type="protein sequence ID" value="MBY8883407.1"/>
    <property type="molecule type" value="Genomic_DNA"/>
</dbReference>
<dbReference type="RefSeq" id="WP_222973523.1">
    <property type="nucleotide sequence ID" value="NZ_JAINVZ010000001.1"/>
</dbReference>
<proteinExistence type="predicted"/>
<dbReference type="PANTHER" id="PTHR40761">
    <property type="entry name" value="CONSERVED INTEGRAL MEMBRANE ALANINE VALINE AND LEUCINE RICH PROTEIN-RELATED"/>
    <property type="match status" value="1"/>
</dbReference>
<gene>
    <name evidence="3" type="ORF">K7472_00915</name>
</gene>
<feature type="transmembrane region" description="Helical" evidence="1">
    <location>
        <begin position="165"/>
        <end position="187"/>
    </location>
</feature>
<evidence type="ECO:0000313" key="4">
    <source>
        <dbReference type="Proteomes" id="UP001198565"/>
    </source>
</evidence>
<dbReference type="NCBIfam" id="NF038012">
    <property type="entry name" value="DMT_1"/>
    <property type="match status" value="1"/>
</dbReference>
<dbReference type="InterPro" id="IPR037185">
    <property type="entry name" value="EmrE-like"/>
</dbReference>
<comment type="caution">
    <text evidence="3">The sequence shown here is derived from an EMBL/GenBank/DDBJ whole genome shotgun (WGS) entry which is preliminary data.</text>
</comment>
<keyword evidence="2" id="KW-0732">Signal</keyword>
<feature type="transmembrane region" description="Helical" evidence="1">
    <location>
        <begin position="102"/>
        <end position="122"/>
    </location>
</feature>
<reference evidence="3 4" key="1">
    <citation type="submission" date="2021-08" db="EMBL/GenBank/DDBJ databases">
        <title>Streptomyces sp. PTM05 isolated from lichen.</title>
        <authorList>
            <person name="Somphong A."/>
            <person name="Phongsopitanun W."/>
            <person name="Tanasupawat S."/>
        </authorList>
    </citation>
    <scope>NUCLEOTIDE SEQUENCE [LARGE SCALE GENOMIC DNA]</scope>
    <source>
        <strain evidence="3 4">Ptm05</strain>
    </source>
</reference>
<keyword evidence="1" id="KW-1133">Transmembrane helix</keyword>
<dbReference type="Proteomes" id="UP001198565">
    <property type="component" value="Unassembled WGS sequence"/>
</dbReference>
<evidence type="ECO:0000256" key="2">
    <source>
        <dbReference type="SAM" id="SignalP"/>
    </source>
</evidence>
<dbReference type="PANTHER" id="PTHR40761:SF1">
    <property type="entry name" value="CONSERVED INTEGRAL MEMBRANE ALANINE VALINE AND LEUCINE RICH PROTEIN-RELATED"/>
    <property type="match status" value="1"/>
</dbReference>
<evidence type="ECO:0000256" key="1">
    <source>
        <dbReference type="SAM" id="Phobius"/>
    </source>
</evidence>
<feature type="transmembrane region" description="Helical" evidence="1">
    <location>
        <begin position="254"/>
        <end position="274"/>
    </location>
</feature>
<keyword evidence="4" id="KW-1185">Reference proteome</keyword>